<dbReference type="Proteomes" id="UP000800200">
    <property type="component" value="Unassembled WGS sequence"/>
</dbReference>
<dbReference type="EMBL" id="ML994676">
    <property type="protein sequence ID" value="KAF2178225.1"/>
    <property type="molecule type" value="Genomic_DNA"/>
</dbReference>
<accession>A0A6A6DGF1</accession>
<protein>
    <recommendedName>
        <fullName evidence="3">Tc1-like transposase DDE domain-containing protein</fullName>
    </recommendedName>
</protein>
<dbReference type="InterPro" id="IPR036397">
    <property type="entry name" value="RNaseH_sf"/>
</dbReference>
<sequence>SVNEIKKMCWPAYSPDVNACEHPWPWIRRHITKNDYVSHDEEQCRIQWARVWHVIPQKQMDKWIDRIPDVIRQIIKYKGDNCFHDG</sequence>
<keyword evidence="2" id="KW-1185">Reference proteome</keyword>
<evidence type="ECO:0000313" key="2">
    <source>
        <dbReference type="Proteomes" id="UP000800200"/>
    </source>
</evidence>
<gene>
    <name evidence="1" type="ORF">K469DRAFT_599987</name>
</gene>
<proteinExistence type="predicted"/>
<name>A0A6A6DGF1_9PEZI</name>
<dbReference type="Gene3D" id="3.30.420.10">
    <property type="entry name" value="Ribonuclease H-like superfamily/Ribonuclease H"/>
    <property type="match status" value="1"/>
</dbReference>
<dbReference type="AlphaFoldDB" id="A0A6A6DGF1"/>
<dbReference type="OrthoDB" id="3774633at2759"/>
<feature type="non-terminal residue" evidence="1">
    <location>
        <position position="1"/>
    </location>
</feature>
<evidence type="ECO:0000313" key="1">
    <source>
        <dbReference type="EMBL" id="KAF2178225.1"/>
    </source>
</evidence>
<dbReference type="GO" id="GO:0003676">
    <property type="term" value="F:nucleic acid binding"/>
    <property type="evidence" value="ECO:0007669"/>
    <property type="project" value="InterPro"/>
</dbReference>
<evidence type="ECO:0008006" key="3">
    <source>
        <dbReference type="Google" id="ProtNLM"/>
    </source>
</evidence>
<reference evidence="1" key="1">
    <citation type="journal article" date="2020" name="Stud. Mycol.">
        <title>101 Dothideomycetes genomes: a test case for predicting lifestyles and emergence of pathogens.</title>
        <authorList>
            <person name="Haridas S."/>
            <person name="Albert R."/>
            <person name="Binder M."/>
            <person name="Bloem J."/>
            <person name="Labutti K."/>
            <person name="Salamov A."/>
            <person name="Andreopoulos B."/>
            <person name="Baker S."/>
            <person name="Barry K."/>
            <person name="Bills G."/>
            <person name="Bluhm B."/>
            <person name="Cannon C."/>
            <person name="Castanera R."/>
            <person name="Culley D."/>
            <person name="Daum C."/>
            <person name="Ezra D."/>
            <person name="Gonzalez J."/>
            <person name="Henrissat B."/>
            <person name="Kuo A."/>
            <person name="Liang C."/>
            <person name="Lipzen A."/>
            <person name="Lutzoni F."/>
            <person name="Magnuson J."/>
            <person name="Mondo S."/>
            <person name="Nolan M."/>
            <person name="Ohm R."/>
            <person name="Pangilinan J."/>
            <person name="Park H.-J."/>
            <person name="Ramirez L."/>
            <person name="Alfaro M."/>
            <person name="Sun H."/>
            <person name="Tritt A."/>
            <person name="Yoshinaga Y."/>
            <person name="Zwiers L.-H."/>
            <person name="Turgeon B."/>
            <person name="Goodwin S."/>
            <person name="Spatafora J."/>
            <person name="Crous P."/>
            <person name="Grigoriev I."/>
        </authorList>
    </citation>
    <scope>NUCLEOTIDE SEQUENCE</scope>
    <source>
        <strain evidence="1">CBS 207.26</strain>
    </source>
</reference>
<organism evidence="1 2">
    <name type="scientific">Zopfia rhizophila CBS 207.26</name>
    <dbReference type="NCBI Taxonomy" id="1314779"/>
    <lineage>
        <taxon>Eukaryota</taxon>
        <taxon>Fungi</taxon>
        <taxon>Dikarya</taxon>
        <taxon>Ascomycota</taxon>
        <taxon>Pezizomycotina</taxon>
        <taxon>Dothideomycetes</taxon>
        <taxon>Dothideomycetes incertae sedis</taxon>
        <taxon>Zopfiaceae</taxon>
        <taxon>Zopfia</taxon>
    </lineage>
</organism>